<feature type="domain" description="Phosphatidic acid phosphatase type 2/haloperoxidase" evidence="7">
    <location>
        <begin position="146"/>
        <end position="290"/>
    </location>
</feature>
<dbReference type="GO" id="GO:0005886">
    <property type="term" value="C:plasma membrane"/>
    <property type="evidence" value="ECO:0007669"/>
    <property type="project" value="TreeGrafter"/>
</dbReference>
<evidence type="ECO:0000256" key="5">
    <source>
        <dbReference type="ARBA" id="ARBA00023136"/>
    </source>
</evidence>
<keyword evidence="9" id="KW-1185">Reference proteome</keyword>
<evidence type="ECO:0000256" key="3">
    <source>
        <dbReference type="ARBA" id="ARBA00022692"/>
    </source>
</evidence>
<dbReference type="SMART" id="SM00014">
    <property type="entry name" value="acidPPc"/>
    <property type="match status" value="1"/>
</dbReference>
<evidence type="ECO:0000256" key="6">
    <source>
        <dbReference type="SAM" id="Phobius"/>
    </source>
</evidence>
<dbReference type="GO" id="GO:0008195">
    <property type="term" value="F:phosphatidate phosphatase activity"/>
    <property type="evidence" value="ECO:0007669"/>
    <property type="project" value="TreeGrafter"/>
</dbReference>
<dbReference type="GO" id="GO:0007165">
    <property type="term" value="P:signal transduction"/>
    <property type="evidence" value="ECO:0007669"/>
    <property type="project" value="TreeGrafter"/>
</dbReference>
<dbReference type="SUPFAM" id="SSF48317">
    <property type="entry name" value="Acid phosphatase/Vanadium-dependent haloperoxidase"/>
    <property type="match status" value="1"/>
</dbReference>
<evidence type="ECO:0000256" key="4">
    <source>
        <dbReference type="ARBA" id="ARBA00022989"/>
    </source>
</evidence>
<keyword evidence="5 6" id="KW-0472">Membrane</keyword>
<dbReference type="Gene3D" id="1.20.144.10">
    <property type="entry name" value="Phosphatidic acid phosphatase type 2/haloperoxidase"/>
    <property type="match status" value="1"/>
</dbReference>
<dbReference type="AlphaFoldDB" id="A0AAD9Q591"/>
<feature type="transmembrane region" description="Helical" evidence="6">
    <location>
        <begin position="213"/>
        <end position="232"/>
    </location>
</feature>
<dbReference type="GO" id="GO:0006644">
    <property type="term" value="P:phospholipid metabolic process"/>
    <property type="evidence" value="ECO:0007669"/>
    <property type="project" value="InterPro"/>
</dbReference>
<dbReference type="InterPro" id="IPR043216">
    <property type="entry name" value="PAP-like"/>
</dbReference>
<feature type="transmembrane region" description="Helical" evidence="6">
    <location>
        <begin position="275"/>
        <end position="296"/>
    </location>
</feature>
<reference evidence="8" key="2">
    <citation type="journal article" date="2023" name="Science">
        <title>Genomic signatures of disease resistance in endangered staghorn corals.</title>
        <authorList>
            <person name="Vollmer S.V."/>
            <person name="Selwyn J.D."/>
            <person name="Despard B.A."/>
            <person name="Roesel C.L."/>
        </authorList>
    </citation>
    <scope>NUCLEOTIDE SEQUENCE</scope>
    <source>
        <strain evidence="8">K2</strain>
    </source>
</reference>
<dbReference type="GO" id="GO:0046839">
    <property type="term" value="P:phospholipid dephosphorylation"/>
    <property type="evidence" value="ECO:0007669"/>
    <property type="project" value="TreeGrafter"/>
</dbReference>
<evidence type="ECO:0000313" key="8">
    <source>
        <dbReference type="EMBL" id="KAK2554586.1"/>
    </source>
</evidence>
<comment type="similarity">
    <text evidence="2">Belongs to the PA-phosphatase related phosphoesterase family.</text>
</comment>
<dbReference type="CDD" id="cd03384">
    <property type="entry name" value="PAP2_wunen"/>
    <property type="match status" value="1"/>
</dbReference>
<proteinExistence type="inferred from homology"/>
<feature type="transmembrane region" description="Helical" evidence="6">
    <location>
        <begin position="147"/>
        <end position="169"/>
    </location>
</feature>
<dbReference type="Pfam" id="PF01569">
    <property type="entry name" value="PAP2"/>
    <property type="match status" value="1"/>
</dbReference>
<keyword evidence="3 6" id="KW-0812">Transmembrane</keyword>
<evidence type="ECO:0000313" key="9">
    <source>
        <dbReference type="Proteomes" id="UP001249851"/>
    </source>
</evidence>
<accession>A0AAD9Q591</accession>
<comment type="caution">
    <text evidence="8">The sequence shown here is derived from an EMBL/GenBank/DDBJ whole genome shotgun (WGS) entry which is preliminary data.</text>
</comment>
<dbReference type="InterPro" id="IPR036938">
    <property type="entry name" value="PAP2/HPO_sf"/>
</dbReference>
<evidence type="ECO:0000256" key="1">
    <source>
        <dbReference type="ARBA" id="ARBA00004141"/>
    </source>
</evidence>
<dbReference type="EMBL" id="JARQWQ010000068">
    <property type="protein sequence ID" value="KAK2554586.1"/>
    <property type="molecule type" value="Genomic_DNA"/>
</dbReference>
<keyword evidence="4 6" id="KW-1133">Transmembrane helix</keyword>
<reference evidence="8" key="1">
    <citation type="journal article" date="2023" name="G3 (Bethesda)">
        <title>Whole genome assembly and annotation of the endangered Caribbean coral Acropora cervicornis.</title>
        <authorList>
            <person name="Selwyn J.D."/>
            <person name="Vollmer S.V."/>
        </authorList>
    </citation>
    <scope>NUCLEOTIDE SEQUENCE</scope>
    <source>
        <strain evidence="8">K2</strain>
    </source>
</reference>
<sequence length="342" mass="38748">MKYLGRDKKHITAEGPRNRRYQQREVTSLSDSIMSSAKLFQIADFACLLIVGLINALLGLVIPPYRRGFFCDDDSIKYPFTSKESLPNWAVILVSVVVPVTVILVCEIGRHRYNGPLGREQYSQEGEDNLLCGPYTKKPLFQRVYKIIFVFLYGTLVNLLFTLFVKLYVGQLRPHFLAVCKPNMSLINCSDGYITDYECTGSDLDAIERARRAFPSAHSSGTMYGMLFLALYFETFSTKDKGFFLKPFLQCGCILVSLFFGLNRVREHMHSWTDITAGFLLGGAMALFMVFRVLHLNDFVSPPRKRLGNMRTETLKTSSDNNMYLPSPVSGEFTFSKVVVSS</sequence>
<gene>
    <name evidence="8" type="ORF">P5673_023812</name>
</gene>
<dbReference type="InterPro" id="IPR000326">
    <property type="entry name" value="PAP2/HPO"/>
</dbReference>
<dbReference type="PANTHER" id="PTHR10165">
    <property type="entry name" value="LIPID PHOSPHATE PHOSPHATASE"/>
    <property type="match status" value="1"/>
</dbReference>
<feature type="transmembrane region" description="Helical" evidence="6">
    <location>
        <begin position="244"/>
        <end position="263"/>
    </location>
</feature>
<evidence type="ECO:0000259" key="7">
    <source>
        <dbReference type="SMART" id="SM00014"/>
    </source>
</evidence>
<feature type="transmembrane region" description="Helical" evidence="6">
    <location>
        <begin position="86"/>
        <end position="106"/>
    </location>
</feature>
<feature type="transmembrane region" description="Helical" evidence="6">
    <location>
        <begin position="42"/>
        <end position="66"/>
    </location>
</feature>
<dbReference type="Proteomes" id="UP001249851">
    <property type="component" value="Unassembled WGS sequence"/>
</dbReference>
<organism evidence="8 9">
    <name type="scientific">Acropora cervicornis</name>
    <name type="common">Staghorn coral</name>
    <dbReference type="NCBI Taxonomy" id="6130"/>
    <lineage>
        <taxon>Eukaryota</taxon>
        <taxon>Metazoa</taxon>
        <taxon>Cnidaria</taxon>
        <taxon>Anthozoa</taxon>
        <taxon>Hexacorallia</taxon>
        <taxon>Scleractinia</taxon>
        <taxon>Astrocoeniina</taxon>
        <taxon>Acroporidae</taxon>
        <taxon>Acropora</taxon>
    </lineage>
</organism>
<name>A0AAD9Q591_ACRCE</name>
<comment type="subcellular location">
    <subcellularLocation>
        <location evidence="1">Membrane</location>
        <topology evidence="1">Multi-pass membrane protein</topology>
    </subcellularLocation>
</comment>
<protein>
    <submittedName>
        <fullName evidence="8">Phospholipid phosphatase 1</fullName>
    </submittedName>
</protein>
<evidence type="ECO:0000256" key="2">
    <source>
        <dbReference type="ARBA" id="ARBA00008816"/>
    </source>
</evidence>
<dbReference type="PANTHER" id="PTHR10165:SF103">
    <property type="entry name" value="PHOSPHOLIPID PHOSPHATASE HOMOLOG 1.2 HOMOLOG"/>
    <property type="match status" value="1"/>
</dbReference>